<keyword evidence="11" id="KW-1185">Reference proteome</keyword>
<dbReference type="NCBIfam" id="NF011494">
    <property type="entry name" value="PRK14902.1"/>
    <property type="match status" value="1"/>
</dbReference>
<comment type="similarity">
    <text evidence="8">Belongs to the class I-like SAM-binding methyltransferase superfamily. RsmB/NOP family.</text>
</comment>
<evidence type="ECO:0000256" key="8">
    <source>
        <dbReference type="PROSITE-ProRule" id="PRU01023"/>
    </source>
</evidence>
<evidence type="ECO:0000256" key="6">
    <source>
        <dbReference type="ARBA" id="ARBA00022691"/>
    </source>
</evidence>
<dbReference type="AlphaFoldDB" id="A0AAV7ELX8"/>
<evidence type="ECO:0000256" key="3">
    <source>
        <dbReference type="ARBA" id="ARBA00022552"/>
    </source>
</evidence>
<dbReference type="PRINTS" id="PR02008">
    <property type="entry name" value="RCMTFAMILY"/>
</dbReference>
<feature type="binding site" evidence="8">
    <location>
        <begin position="377"/>
        <end position="383"/>
    </location>
    <ligand>
        <name>S-adenosyl-L-methionine</name>
        <dbReference type="ChEBI" id="CHEBI:59789"/>
    </ligand>
</feature>
<evidence type="ECO:0000256" key="7">
    <source>
        <dbReference type="ARBA" id="ARBA00022884"/>
    </source>
</evidence>
<feature type="binding site" evidence="8">
    <location>
        <position position="447"/>
    </location>
    <ligand>
        <name>S-adenosyl-L-methionine</name>
        <dbReference type="ChEBI" id="CHEBI:59789"/>
    </ligand>
</feature>
<dbReference type="InterPro" id="IPR049560">
    <property type="entry name" value="MeTrfase_RsmB-F_NOP2_cat"/>
</dbReference>
<dbReference type="Gene3D" id="1.10.940.10">
    <property type="entry name" value="NusB-like"/>
    <property type="match status" value="1"/>
</dbReference>
<dbReference type="InterPro" id="IPR035926">
    <property type="entry name" value="NusB-like_sf"/>
</dbReference>
<dbReference type="InterPro" id="IPR023268">
    <property type="entry name" value="RCMT_RsmB-rel_pln"/>
</dbReference>
<dbReference type="GO" id="GO:0003723">
    <property type="term" value="F:RNA binding"/>
    <property type="evidence" value="ECO:0007669"/>
    <property type="project" value="UniProtKB-UniRule"/>
</dbReference>
<sequence>MEGILSSTPRLFYSCMDSNDVYSKNFTHSKTQSVAEDGFSLRAVSSYRGNGISHALRLSKKNERLESSDFSKRNSNTRPIDRLKRTVTLNSEVSPHRAVSAVRLLRIDQGGAFVDLLNHNGNHSVDNEMDYVERTLGFHTRALDDRDIRLVTEVVGGAVRWRRYLDHLILSLCRDENTFSDMEPLLLQILRIGFYEILKLEMPPYAVVDENVKLAKVALRPGAGNLVNGILRRLLRLKESNSLPLPKVEGDDRAKARALATIYSHPVWMVRRWTKHLGLEATVKLMKWNNSEPSFSLRANSSRGFTRNDLVERLNLLKVPHDISLHTDEFVRIKTGMQSIIQAGLLKDGLCSVQDESAGMVVSVVNPLPGDTIVDCCAAPGGKTLFMASCLKGQGTVSAIDINKGRLRIVKDTAKIHHVDDIVTTIHADLRDFAERSFLRADKVLLDAPCSGLGVLSKRADLRWNRRWEDLEQLKNLQDELLDAASLLVKPGGVLVYSTCSIDPAENEERVVAFLLRHQEFSVDPVNRYVPPEFVTEGGFFLSNPAKHFLDGSFAARLVRT</sequence>
<feature type="binding site" evidence="8">
    <location>
        <position position="429"/>
    </location>
    <ligand>
        <name>S-adenosyl-L-methionine</name>
        <dbReference type="ChEBI" id="CHEBI:59789"/>
    </ligand>
</feature>
<dbReference type="PRINTS" id="PR02009">
    <property type="entry name" value="RCMTFMUVIRPL"/>
</dbReference>
<protein>
    <recommendedName>
        <fullName evidence="9">SAM-dependent MTase RsmB/NOP-type domain-containing protein</fullName>
    </recommendedName>
</protein>
<proteinExistence type="inferred from homology"/>
<dbReference type="FunFam" id="1.10.940.10:FF:000005">
    <property type="entry name" value="Ribosomal RNA small subunit methyltransferase B"/>
    <property type="match status" value="1"/>
</dbReference>
<feature type="active site" description="Nucleophile" evidence="8">
    <location>
        <position position="500"/>
    </location>
</feature>
<dbReference type="Gene3D" id="3.40.50.150">
    <property type="entry name" value="Vaccinia Virus protein VP39"/>
    <property type="match status" value="1"/>
</dbReference>
<dbReference type="PROSITE" id="PS51686">
    <property type="entry name" value="SAM_MT_RSMB_NOP"/>
    <property type="match status" value="1"/>
</dbReference>
<dbReference type="GO" id="GO:0006355">
    <property type="term" value="P:regulation of DNA-templated transcription"/>
    <property type="evidence" value="ECO:0007669"/>
    <property type="project" value="InterPro"/>
</dbReference>
<keyword evidence="4 8" id="KW-0489">Methyltransferase</keyword>
<dbReference type="GO" id="GO:0001510">
    <property type="term" value="P:RNA methylation"/>
    <property type="evidence" value="ECO:0007669"/>
    <property type="project" value="InterPro"/>
</dbReference>
<feature type="domain" description="SAM-dependent MTase RsmB/NOP-type" evidence="9">
    <location>
        <begin position="285"/>
        <end position="561"/>
    </location>
</feature>
<reference evidence="10 11" key="1">
    <citation type="submission" date="2021-07" db="EMBL/GenBank/DDBJ databases">
        <title>The Aristolochia fimbriata genome: insights into angiosperm evolution, floral development and chemical biosynthesis.</title>
        <authorList>
            <person name="Jiao Y."/>
        </authorList>
    </citation>
    <scope>NUCLEOTIDE SEQUENCE [LARGE SCALE GENOMIC DNA]</scope>
    <source>
        <strain evidence="10">IBCAS-2021</strain>
        <tissue evidence="10">Leaf</tissue>
    </source>
</reference>
<dbReference type="InterPro" id="IPR023267">
    <property type="entry name" value="RCMT"/>
</dbReference>
<dbReference type="PANTHER" id="PTHR22807">
    <property type="entry name" value="NOP2 YEAST -RELATED NOL1/NOP2/FMU SUN DOMAIN-CONTAINING"/>
    <property type="match status" value="1"/>
</dbReference>
<dbReference type="Pfam" id="PF01029">
    <property type="entry name" value="NusB"/>
    <property type="match status" value="1"/>
</dbReference>
<evidence type="ECO:0000313" key="10">
    <source>
        <dbReference type="EMBL" id="KAG9448587.1"/>
    </source>
</evidence>
<accession>A0AAV7ELX8</accession>
<keyword evidence="3" id="KW-0698">rRNA processing</keyword>
<dbReference type="InterPro" id="IPR001678">
    <property type="entry name" value="MeTrfase_RsmB-F_NOP2_dom"/>
</dbReference>
<organism evidence="10 11">
    <name type="scientific">Aristolochia fimbriata</name>
    <name type="common">White veined hardy Dutchman's pipe vine</name>
    <dbReference type="NCBI Taxonomy" id="158543"/>
    <lineage>
        <taxon>Eukaryota</taxon>
        <taxon>Viridiplantae</taxon>
        <taxon>Streptophyta</taxon>
        <taxon>Embryophyta</taxon>
        <taxon>Tracheophyta</taxon>
        <taxon>Spermatophyta</taxon>
        <taxon>Magnoliopsida</taxon>
        <taxon>Magnoliidae</taxon>
        <taxon>Piperales</taxon>
        <taxon>Aristolochiaceae</taxon>
        <taxon>Aristolochia</taxon>
    </lineage>
</organism>
<dbReference type="GO" id="GO:0005737">
    <property type="term" value="C:cytoplasm"/>
    <property type="evidence" value="ECO:0007669"/>
    <property type="project" value="UniProtKB-SubCell"/>
</dbReference>
<dbReference type="GO" id="GO:0006364">
    <property type="term" value="P:rRNA processing"/>
    <property type="evidence" value="ECO:0007669"/>
    <property type="project" value="UniProtKB-KW"/>
</dbReference>
<evidence type="ECO:0000313" key="11">
    <source>
        <dbReference type="Proteomes" id="UP000825729"/>
    </source>
</evidence>
<comment type="caution">
    <text evidence="10">The sequence shown here is derived from an EMBL/GenBank/DDBJ whole genome shotgun (WGS) entry which is preliminary data.</text>
</comment>
<dbReference type="SUPFAM" id="SSF53335">
    <property type="entry name" value="S-adenosyl-L-methionine-dependent methyltransferases"/>
    <property type="match status" value="1"/>
</dbReference>
<keyword evidence="7 8" id="KW-0694">RNA-binding</keyword>
<dbReference type="SUPFAM" id="SSF48013">
    <property type="entry name" value="NusB-like"/>
    <property type="match status" value="1"/>
</dbReference>
<dbReference type="Pfam" id="PF01189">
    <property type="entry name" value="Methyltr_RsmB-F"/>
    <property type="match status" value="1"/>
</dbReference>
<keyword evidence="6 8" id="KW-0949">S-adenosyl-L-methionine</keyword>
<feature type="binding site" evidence="8">
    <location>
        <position position="401"/>
    </location>
    <ligand>
        <name>S-adenosyl-L-methionine</name>
        <dbReference type="ChEBI" id="CHEBI:59789"/>
    </ligand>
</feature>
<evidence type="ECO:0000256" key="2">
    <source>
        <dbReference type="ARBA" id="ARBA00022490"/>
    </source>
</evidence>
<dbReference type="GO" id="GO:0008173">
    <property type="term" value="F:RNA methyltransferase activity"/>
    <property type="evidence" value="ECO:0007669"/>
    <property type="project" value="InterPro"/>
</dbReference>
<dbReference type="FunFam" id="3.40.50.150:FF:000022">
    <property type="entry name" value="Ribosomal RNA small subunit methyltransferase B"/>
    <property type="match status" value="1"/>
</dbReference>
<gene>
    <name evidence="10" type="ORF">H6P81_008552</name>
</gene>
<keyword evidence="2" id="KW-0963">Cytoplasm</keyword>
<dbReference type="Pfam" id="PF22458">
    <property type="entry name" value="RsmF-B_ferredox"/>
    <property type="match status" value="1"/>
</dbReference>
<evidence type="ECO:0000256" key="1">
    <source>
        <dbReference type="ARBA" id="ARBA00004496"/>
    </source>
</evidence>
<dbReference type="InterPro" id="IPR054728">
    <property type="entry name" value="RsmB-like_ferredoxin"/>
</dbReference>
<evidence type="ECO:0000256" key="5">
    <source>
        <dbReference type="ARBA" id="ARBA00022679"/>
    </source>
</evidence>
<evidence type="ECO:0000256" key="4">
    <source>
        <dbReference type="ARBA" id="ARBA00022603"/>
    </source>
</evidence>
<dbReference type="EMBL" id="JAINDJ010000004">
    <property type="protein sequence ID" value="KAG9448587.1"/>
    <property type="molecule type" value="Genomic_DNA"/>
</dbReference>
<dbReference type="CDD" id="cd02440">
    <property type="entry name" value="AdoMet_MTases"/>
    <property type="match status" value="1"/>
</dbReference>
<dbReference type="Proteomes" id="UP000825729">
    <property type="component" value="Unassembled WGS sequence"/>
</dbReference>
<evidence type="ECO:0000259" key="9">
    <source>
        <dbReference type="PROSITE" id="PS51686"/>
    </source>
</evidence>
<dbReference type="InterPro" id="IPR029063">
    <property type="entry name" value="SAM-dependent_MTases_sf"/>
</dbReference>
<name>A0AAV7ELX8_ARIFI</name>
<keyword evidence="5 8" id="KW-0808">Transferase</keyword>
<dbReference type="FunFam" id="3.30.70.1170:FF:000003">
    <property type="entry name" value="16S rRNA (Cytosine(967)-C(5))-methyltransferase RsmB"/>
    <property type="match status" value="1"/>
</dbReference>
<comment type="subcellular location">
    <subcellularLocation>
        <location evidence="1">Cytoplasm</location>
    </subcellularLocation>
</comment>
<dbReference type="InterPro" id="IPR006027">
    <property type="entry name" value="NusB_RsmB_TIM44"/>
</dbReference>
<dbReference type="PANTHER" id="PTHR22807:SF61">
    <property type="entry name" value="NOL1_NOP2_SUN FAMILY PROTEIN _ ANTITERMINATION NUSB DOMAIN-CONTAINING PROTEIN"/>
    <property type="match status" value="1"/>
</dbReference>
<dbReference type="Gene3D" id="3.30.70.1170">
    <property type="entry name" value="Sun protein, domain 3"/>
    <property type="match status" value="1"/>
</dbReference>